<dbReference type="EMBL" id="AWVI01000002">
    <property type="protein sequence ID" value="ERK47630.1"/>
    <property type="molecule type" value="Genomic_DNA"/>
</dbReference>
<gene>
    <name evidence="2" type="ORF">HMPREF0367_00004</name>
</gene>
<dbReference type="AlphaFoldDB" id="U2PAU8"/>
<evidence type="ECO:0000256" key="1">
    <source>
        <dbReference type="SAM" id="MobiDB-lite"/>
    </source>
</evidence>
<evidence type="ECO:0000313" key="2">
    <source>
        <dbReference type="EMBL" id="ERK47630.1"/>
    </source>
</evidence>
<dbReference type="Proteomes" id="UP000016658">
    <property type="component" value="Unassembled WGS sequence"/>
</dbReference>
<protein>
    <submittedName>
        <fullName evidence="2">Uncharacterized protein</fullName>
    </submittedName>
</protein>
<dbReference type="OrthoDB" id="3035554at2"/>
<dbReference type="PATRIC" id="fig|649755.3.peg.3"/>
<name>U2PAU8_9FIRM</name>
<organism evidence="2 3">
    <name type="scientific">Faecalitalea cylindroides ATCC 27803</name>
    <dbReference type="NCBI Taxonomy" id="649755"/>
    <lineage>
        <taxon>Bacteria</taxon>
        <taxon>Bacillati</taxon>
        <taxon>Bacillota</taxon>
        <taxon>Erysipelotrichia</taxon>
        <taxon>Erysipelotrichales</taxon>
        <taxon>Erysipelotrichaceae</taxon>
        <taxon>Faecalitalea</taxon>
    </lineage>
</organism>
<dbReference type="HOGENOM" id="CLU_088178_0_0_9"/>
<accession>U2PAU8</accession>
<reference evidence="2 3" key="1">
    <citation type="submission" date="2013-06" db="EMBL/GenBank/DDBJ databases">
        <authorList>
            <person name="Weinstock G."/>
            <person name="Sodergren E."/>
            <person name="Lobos E.A."/>
            <person name="Fulton L."/>
            <person name="Fulton R."/>
            <person name="Courtney L."/>
            <person name="Fronick C."/>
            <person name="O'Laughlin M."/>
            <person name="Godfrey J."/>
            <person name="Wilson R.M."/>
            <person name="Miner T."/>
            <person name="Farmer C."/>
            <person name="Delehaunty K."/>
            <person name="Cordes M."/>
            <person name="Minx P."/>
            <person name="Tomlinson C."/>
            <person name="Chen J."/>
            <person name="Wollam A."/>
            <person name="Pepin K.H."/>
            <person name="Bhonagiri V."/>
            <person name="Zhang X."/>
            <person name="Warren W."/>
            <person name="Mitreva M."/>
            <person name="Mardis E.R."/>
            <person name="Wilson R.K."/>
        </authorList>
    </citation>
    <scope>NUCLEOTIDE SEQUENCE [LARGE SCALE GENOMIC DNA]</scope>
    <source>
        <strain evidence="2 3">ATCC 27803</strain>
    </source>
</reference>
<dbReference type="RefSeq" id="WP_035399904.1">
    <property type="nucleotide sequence ID" value="NZ_KI270947.1"/>
</dbReference>
<evidence type="ECO:0000313" key="3">
    <source>
        <dbReference type="Proteomes" id="UP000016658"/>
    </source>
</evidence>
<feature type="region of interest" description="Disordered" evidence="1">
    <location>
        <begin position="1"/>
        <end position="34"/>
    </location>
</feature>
<comment type="caution">
    <text evidence="2">The sequence shown here is derived from an EMBL/GenBank/DDBJ whole genome shotgun (WGS) entry which is preliminary data.</text>
</comment>
<sequence length="253" mass="28019">MGTSSSFKGKVGNALLPNDFNPDEDSESSSKKDSNIDAVNIDNINWTIAKTSMSKYISSAGRIGAPRNIVKNYIKASGGSNRIISNSTKSRNATYKIGTILEGFTTKGISKTLNDIGLSLSNNSLPEAMSKLVNYVEASAMTKSDVAIRTATANTLEKLLELDEGNDRLDEATANVLMQYFMADLIWQQMLIDFGYSFEKYGDDQITLDNVESKIKEYIKANIEVSFKRNKDKVFSKNIYDSVMKSCLEIMEE</sequence>
<proteinExistence type="predicted"/>